<sequence length="194" mass="22466">MIKKISLIVLGFILVACTRSKEPQYYLLHPIAMPNKQSNHYNNLQLGIDDITIPAYLEKPQVMLSYSPNRVELEEYHQWAQALDKNIKSVISTNLASLLPGAIVESSPWNVKFKPDYQLQIDIEQFTIDMQGNSILRAEFILYNENNIVKKKDFYYRLKVHNITIENLIASMNNNLTHLTQDIAKTIRSFHDKS</sequence>
<name>A0A0W0Y9X2_9GAMM</name>
<dbReference type="OrthoDB" id="7063250at2"/>
<reference evidence="2 3" key="1">
    <citation type="submission" date="2015-11" db="EMBL/GenBank/DDBJ databases">
        <title>Genomic analysis of 38 Legionella species identifies large and diverse effector repertoires.</title>
        <authorList>
            <person name="Burstein D."/>
            <person name="Amaro F."/>
            <person name="Zusman T."/>
            <person name="Lifshitz Z."/>
            <person name="Cohen O."/>
            <person name="Gilbert J.A."/>
            <person name="Pupko T."/>
            <person name="Shuman H.A."/>
            <person name="Segal G."/>
        </authorList>
    </citation>
    <scope>NUCLEOTIDE SEQUENCE [LARGE SCALE GENOMIC DNA]</scope>
    <source>
        <strain evidence="2 3">SC-63-C7</strain>
    </source>
</reference>
<gene>
    <name evidence="2" type="ORF">Lsan_4167</name>
</gene>
<accession>A0A0W0Y9X2</accession>
<dbReference type="AlphaFoldDB" id="A0A0W0Y9X2"/>
<proteinExistence type="predicted"/>
<keyword evidence="3" id="KW-1185">Reference proteome</keyword>
<dbReference type="InterPro" id="IPR005586">
    <property type="entry name" value="ABC_trans_aux"/>
</dbReference>
<evidence type="ECO:0000313" key="3">
    <source>
        <dbReference type="Proteomes" id="UP000054703"/>
    </source>
</evidence>
<dbReference type="EMBL" id="LNYU01000091">
    <property type="protein sequence ID" value="KTD53757.1"/>
    <property type="molecule type" value="Genomic_DNA"/>
</dbReference>
<evidence type="ECO:0000259" key="1">
    <source>
        <dbReference type="Pfam" id="PF03886"/>
    </source>
</evidence>
<dbReference type="Proteomes" id="UP000054703">
    <property type="component" value="Unassembled WGS sequence"/>
</dbReference>
<dbReference type="Gene3D" id="3.40.50.10610">
    <property type="entry name" value="ABC-type transport auxiliary lipoprotein component"/>
    <property type="match status" value="1"/>
</dbReference>
<dbReference type="STRING" id="45074.Lsan_4167"/>
<evidence type="ECO:0000313" key="2">
    <source>
        <dbReference type="EMBL" id="KTD53757.1"/>
    </source>
</evidence>
<organism evidence="2 3">
    <name type="scientific">Legionella santicrucis</name>
    <dbReference type="NCBI Taxonomy" id="45074"/>
    <lineage>
        <taxon>Bacteria</taxon>
        <taxon>Pseudomonadati</taxon>
        <taxon>Pseudomonadota</taxon>
        <taxon>Gammaproteobacteria</taxon>
        <taxon>Legionellales</taxon>
        <taxon>Legionellaceae</taxon>
        <taxon>Legionella</taxon>
    </lineage>
</organism>
<feature type="domain" description="ABC-type transport auxiliary lipoprotein component" evidence="1">
    <location>
        <begin position="26"/>
        <end position="184"/>
    </location>
</feature>
<comment type="caution">
    <text evidence="2">The sequence shown here is derived from an EMBL/GenBank/DDBJ whole genome shotgun (WGS) entry which is preliminary data.</text>
</comment>
<protein>
    <recommendedName>
        <fullName evidence="1">ABC-type transport auxiliary lipoprotein component domain-containing protein</fullName>
    </recommendedName>
</protein>
<dbReference type="PATRIC" id="fig|45074.5.peg.4479"/>
<dbReference type="Pfam" id="PF03886">
    <property type="entry name" value="ABC_trans_aux"/>
    <property type="match status" value="1"/>
</dbReference>
<dbReference type="SUPFAM" id="SSF159594">
    <property type="entry name" value="XCC0632-like"/>
    <property type="match status" value="1"/>
</dbReference>
<dbReference type="PROSITE" id="PS51257">
    <property type="entry name" value="PROKAR_LIPOPROTEIN"/>
    <property type="match status" value="1"/>
</dbReference>
<dbReference type="RefSeq" id="WP_058516029.1">
    <property type="nucleotide sequence ID" value="NZ_CAAAIH010000008.1"/>
</dbReference>